<accession>A0AAP0SDL8</accession>
<dbReference type="EMBL" id="JBBPBK010000001">
    <property type="protein sequence ID" value="KAK9292219.1"/>
    <property type="molecule type" value="Genomic_DNA"/>
</dbReference>
<evidence type="ECO:0000256" key="1">
    <source>
        <dbReference type="SAM" id="Phobius"/>
    </source>
</evidence>
<sequence length="153" mass="17729">MFFSHASLYPNLDCKIVSCEEGVSRIDDRLETLLTKYVSFIFINLLVLFYPEAVMFFSYASLYPNLDSKIVSCEEGVKLTHLVLILREGPGTEGRLFDQVKLEASVERMAIQLYQRLEKENKFLLILDDVWEKIDLDSLGVPQPEIHMVQRSY</sequence>
<dbReference type="Proteomes" id="UP001415857">
    <property type="component" value="Unassembled WGS sequence"/>
</dbReference>
<gene>
    <name evidence="3" type="ORF">L1049_020181</name>
</gene>
<dbReference type="GO" id="GO:0043531">
    <property type="term" value="F:ADP binding"/>
    <property type="evidence" value="ECO:0007669"/>
    <property type="project" value="InterPro"/>
</dbReference>
<keyword evidence="1" id="KW-1133">Transmembrane helix</keyword>
<proteinExistence type="predicted"/>
<evidence type="ECO:0000313" key="4">
    <source>
        <dbReference type="Proteomes" id="UP001415857"/>
    </source>
</evidence>
<keyword evidence="4" id="KW-1185">Reference proteome</keyword>
<dbReference type="AlphaFoldDB" id="A0AAP0SDL8"/>
<organism evidence="3 4">
    <name type="scientific">Liquidambar formosana</name>
    <name type="common">Formosan gum</name>
    <dbReference type="NCBI Taxonomy" id="63359"/>
    <lineage>
        <taxon>Eukaryota</taxon>
        <taxon>Viridiplantae</taxon>
        <taxon>Streptophyta</taxon>
        <taxon>Embryophyta</taxon>
        <taxon>Tracheophyta</taxon>
        <taxon>Spermatophyta</taxon>
        <taxon>Magnoliopsida</taxon>
        <taxon>eudicotyledons</taxon>
        <taxon>Gunneridae</taxon>
        <taxon>Pentapetalae</taxon>
        <taxon>Saxifragales</taxon>
        <taxon>Altingiaceae</taxon>
        <taxon>Liquidambar</taxon>
    </lineage>
</organism>
<name>A0AAP0SDL8_LIQFO</name>
<evidence type="ECO:0000313" key="3">
    <source>
        <dbReference type="EMBL" id="KAK9292219.1"/>
    </source>
</evidence>
<keyword evidence="1" id="KW-0812">Transmembrane</keyword>
<feature type="domain" description="NB-ARC" evidence="2">
    <location>
        <begin position="107"/>
        <end position="145"/>
    </location>
</feature>
<evidence type="ECO:0000259" key="2">
    <source>
        <dbReference type="Pfam" id="PF00931"/>
    </source>
</evidence>
<protein>
    <recommendedName>
        <fullName evidence="2">NB-ARC domain-containing protein</fullName>
    </recommendedName>
</protein>
<feature type="transmembrane region" description="Helical" evidence="1">
    <location>
        <begin position="37"/>
        <end position="60"/>
    </location>
</feature>
<dbReference type="InterPro" id="IPR002182">
    <property type="entry name" value="NB-ARC"/>
</dbReference>
<comment type="caution">
    <text evidence="3">The sequence shown here is derived from an EMBL/GenBank/DDBJ whole genome shotgun (WGS) entry which is preliminary data.</text>
</comment>
<dbReference type="Pfam" id="PF00931">
    <property type="entry name" value="NB-ARC"/>
    <property type="match status" value="1"/>
</dbReference>
<dbReference type="Gene3D" id="3.40.50.300">
    <property type="entry name" value="P-loop containing nucleotide triphosphate hydrolases"/>
    <property type="match status" value="1"/>
</dbReference>
<keyword evidence="1" id="KW-0472">Membrane</keyword>
<reference evidence="3 4" key="1">
    <citation type="journal article" date="2024" name="Plant J.">
        <title>Genome sequences and population genomics reveal climatic adaptation and genomic divergence between two closely related sweetgum species.</title>
        <authorList>
            <person name="Xu W.Q."/>
            <person name="Ren C.Q."/>
            <person name="Zhang X.Y."/>
            <person name="Comes H.P."/>
            <person name="Liu X.H."/>
            <person name="Li Y.G."/>
            <person name="Kettle C.J."/>
            <person name="Jalonen R."/>
            <person name="Gaisberger H."/>
            <person name="Ma Y.Z."/>
            <person name="Qiu Y.X."/>
        </authorList>
    </citation>
    <scope>NUCLEOTIDE SEQUENCE [LARGE SCALE GENOMIC DNA]</scope>
    <source>
        <strain evidence="3">Hangzhou</strain>
    </source>
</reference>
<dbReference type="InterPro" id="IPR027417">
    <property type="entry name" value="P-loop_NTPase"/>
</dbReference>